<feature type="region of interest" description="Disordered" evidence="5">
    <location>
        <begin position="237"/>
        <end position="263"/>
    </location>
</feature>
<evidence type="ECO:0000256" key="2">
    <source>
        <dbReference type="ARBA" id="ARBA00022679"/>
    </source>
</evidence>
<comment type="subcellular location">
    <subcellularLocation>
        <location evidence="4">Nucleus</location>
    </subcellularLocation>
</comment>
<accession>A0A1W0WQL9</accession>
<dbReference type="Gene3D" id="3.90.1420.10">
    <property type="entry name" value="Rubisco LSMT, substrate-binding domain"/>
    <property type="match status" value="1"/>
</dbReference>
<evidence type="ECO:0000256" key="5">
    <source>
        <dbReference type="SAM" id="MobiDB-lite"/>
    </source>
</evidence>
<feature type="compositionally biased region" description="Basic and acidic residues" evidence="5">
    <location>
        <begin position="1"/>
        <end position="15"/>
    </location>
</feature>
<comment type="caution">
    <text evidence="7">The sequence shown here is derived from an EMBL/GenBank/DDBJ whole genome shotgun (WGS) entry which is preliminary data.</text>
</comment>
<dbReference type="AlphaFoldDB" id="A0A1W0WQL9"/>
<comment type="function">
    <text evidence="4">Protein-lysine N-methyltransferase.</text>
</comment>
<protein>
    <recommendedName>
        <fullName evidence="4">N-lysine methyltransferase</fullName>
        <ecNumber evidence="4">2.1.1.-</ecNumber>
    </recommendedName>
</protein>
<dbReference type="GO" id="GO:0016279">
    <property type="term" value="F:protein-lysine N-methyltransferase activity"/>
    <property type="evidence" value="ECO:0007669"/>
    <property type="project" value="UniProtKB-UniRule"/>
</dbReference>
<organism evidence="7 8">
    <name type="scientific">Hypsibius exemplaris</name>
    <name type="common">Freshwater tardigrade</name>
    <dbReference type="NCBI Taxonomy" id="2072580"/>
    <lineage>
        <taxon>Eukaryota</taxon>
        <taxon>Metazoa</taxon>
        <taxon>Ecdysozoa</taxon>
        <taxon>Tardigrada</taxon>
        <taxon>Eutardigrada</taxon>
        <taxon>Parachela</taxon>
        <taxon>Hypsibioidea</taxon>
        <taxon>Hypsibiidae</taxon>
        <taxon>Hypsibius</taxon>
    </lineage>
</organism>
<keyword evidence="8" id="KW-1185">Reference proteome</keyword>
<keyword evidence="3 4" id="KW-0949">S-adenosyl-L-methionine</keyword>
<keyword evidence="4" id="KW-0539">Nucleus</keyword>
<dbReference type="Gene3D" id="3.90.1410.10">
    <property type="entry name" value="set domain protein methyltransferase, domain 1"/>
    <property type="match status" value="1"/>
</dbReference>
<dbReference type="PROSITE" id="PS50280">
    <property type="entry name" value="SET"/>
    <property type="match status" value="1"/>
</dbReference>
<keyword evidence="2 4" id="KW-0808">Transferase</keyword>
<gene>
    <name evidence="7" type="ORF">BV898_08433</name>
</gene>
<dbReference type="EMBL" id="MTYJ01000060">
    <property type="protein sequence ID" value="OQV17500.1"/>
    <property type="molecule type" value="Genomic_DNA"/>
</dbReference>
<dbReference type="GO" id="GO:0032259">
    <property type="term" value="P:methylation"/>
    <property type="evidence" value="ECO:0007669"/>
    <property type="project" value="UniProtKB-KW"/>
</dbReference>
<dbReference type="InterPro" id="IPR046341">
    <property type="entry name" value="SET_dom_sf"/>
</dbReference>
<evidence type="ECO:0000256" key="3">
    <source>
        <dbReference type="ARBA" id="ARBA00022691"/>
    </source>
</evidence>
<evidence type="ECO:0000259" key="6">
    <source>
        <dbReference type="PROSITE" id="PS50280"/>
    </source>
</evidence>
<feature type="domain" description="SET" evidence="6">
    <location>
        <begin position="64"/>
        <end position="322"/>
    </location>
</feature>
<sequence length="523" mass="59357">MSERRPSSEEPETAKRVKTQANNGSNNNNGFTSGGDNYDLLTNRIDRDDGKLAAFVRWCVDLRPAFTISKKVYMGIRGSAANYGMIAVEDIEPGEEIFRIPIERTLSWENLIHTNKLRPEIEKMAVASRWTPIILAIMLEDGVENSRWSEYLRLFLRSNELSIPLLWEQDALINMQGLNIAQRVAKDRAQIASDFKNWVFPVLMRELQLNESSFDILLNEAYRVAAFVMSYSFTRPQPDDDEKANDENAAEDADESDGDEEATTAGNALAEVPLMIPIADILNASVHKNNAKLHWNEDDGKFLSMLCTKPIAAGEEVFNTYGEISSEEMLYLYGYAEEGPPNPHEEVFIPSEYIKDVIYHAATTDGASVEQRWEYLLKRKVVGSDMPVVLGTEGVLTDEDLHLTVRVLTMSNDEFESYAQNGEHIEDEPLEEGLFALEKLRSLPTAVKLILKLLVQRKLRVYPQSQQEYEEAANTARDIIRSDVGEDMARRGINVALARRSFYVAYVRMRQTQILNEYYAKLA</sequence>
<comment type="similarity">
    <text evidence="4">Belongs to the class V-like SAM-binding methyltransferase superfamily. Histone-lysine methyltransferase family. SETD6 subfamily.</text>
</comment>
<evidence type="ECO:0000313" key="7">
    <source>
        <dbReference type="EMBL" id="OQV17500.1"/>
    </source>
</evidence>
<feature type="compositionally biased region" description="Acidic residues" evidence="5">
    <location>
        <begin position="239"/>
        <end position="262"/>
    </location>
</feature>
<keyword evidence="1 4" id="KW-0489">Methyltransferase</keyword>
<dbReference type="GO" id="GO:0005634">
    <property type="term" value="C:nucleus"/>
    <property type="evidence" value="ECO:0007669"/>
    <property type="project" value="UniProtKB-SubCell"/>
</dbReference>
<dbReference type="Proteomes" id="UP000192578">
    <property type="component" value="Unassembled WGS sequence"/>
</dbReference>
<dbReference type="SUPFAM" id="SSF82199">
    <property type="entry name" value="SET domain"/>
    <property type="match status" value="1"/>
</dbReference>
<evidence type="ECO:0000256" key="4">
    <source>
        <dbReference type="PIRNR" id="PIRNR011771"/>
    </source>
</evidence>
<name>A0A1W0WQL9_HYPEX</name>
<dbReference type="PANTHER" id="PTHR13271">
    <property type="entry name" value="UNCHARACTERIZED PUTATIVE METHYLTRANSFERASE"/>
    <property type="match status" value="1"/>
</dbReference>
<dbReference type="PIRSF" id="PIRSF011771">
    <property type="entry name" value="RMS1_SET"/>
    <property type="match status" value="1"/>
</dbReference>
<dbReference type="InterPro" id="IPR011383">
    <property type="entry name" value="N-lys_methylase_SETD6"/>
</dbReference>
<evidence type="ECO:0000313" key="8">
    <source>
        <dbReference type="Proteomes" id="UP000192578"/>
    </source>
</evidence>
<dbReference type="InterPro" id="IPR036464">
    <property type="entry name" value="Rubisco_LSMT_subst-bd_sf"/>
</dbReference>
<evidence type="ECO:0000256" key="1">
    <source>
        <dbReference type="ARBA" id="ARBA00022603"/>
    </source>
</evidence>
<feature type="region of interest" description="Disordered" evidence="5">
    <location>
        <begin position="1"/>
        <end position="33"/>
    </location>
</feature>
<dbReference type="InterPro" id="IPR050600">
    <property type="entry name" value="SETD3_SETD6_MTase"/>
</dbReference>
<dbReference type="OrthoDB" id="341421at2759"/>
<dbReference type="InterPro" id="IPR001214">
    <property type="entry name" value="SET_dom"/>
</dbReference>
<feature type="compositionally biased region" description="Low complexity" evidence="5">
    <location>
        <begin position="22"/>
        <end position="33"/>
    </location>
</feature>
<dbReference type="Pfam" id="PF00856">
    <property type="entry name" value="SET"/>
    <property type="match status" value="1"/>
</dbReference>
<dbReference type="PANTHER" id="PTHR13271:SF34">
    <property type="entry name" value="N-LYSINE METHYLTRANSFERASE SETD6"/>
    <property type="match status" value="1"/>
</dbReference>
<proteinExistence type="inferred from homology"/>
<reference evidence="8" key="1">
    <citation type="submission" date="2017-01" db="EMBL/GenBank/DDBJ databases">
        <title>Comparative genomics of anhydrobiosis in the tardigrade Hypsibius dujardini.</title>
        <authorList>
            <person name="Yoshida Y."/>
            <person name="Koutsovoulos G."/>
            <person name="Laetsch D."/>
            <person name="Stevens L."/>
            <person name="Kumar S."/>
            <person name="Horikawa D."/>
            <person name="Ishino K."/>
            <person name="Komine S."/>
            <person name="Tomita M."/>
            <person name="Blaxter M."/>
            <person name="Arakawa K."/>
        </authorList>
    </citation>
    <scope>NUCLEOTIDE SEQUENCE [LARGE SCALE GENOMIC DNA]</scope>
    <source>
        <strain evidence="8">Z151</strain>
    </source>
</reference>
<dbReference type="EC" id="2.1.1.-" evidence="4"/>